<comment type="caution">
    <text evidence="1">The sequence shown here is derived from an EMBL/GenBank/DDBJ whole genome shotgun (WGS) entry which is preliminary data.</text>
</comment>
<name>T1BDU7_9ZZZZ</name>
<reference evidence="1" key="2">
    <citation type="journal article" date="2014" name="ISME J.">
        <title>Microbial stratification in low pH oxic and suboxic macroscopic growths along an acid mine drainage.</title>
        <authorList>
            <person name="Mendez-Garcia C."/>
            <person name="Mesa V."/>
            <person name="Sprenger R.R."/>
            <person name="Richter M."/>
            <person name="Diez M.S."/>
            <person name="Solano J."/>
            <person name="Bargiela R."/>
            <person name="Golyshina O.V."/>
            <person name="Manteca A."/>
            <person name="Ramos J.L."/>
            <person name="Gallego J.R."/>
            <person name="Llorente I."/>
            <person name="Martins Dos Santos V.A."/>
            <person name="Jensen O.N."/>
            <person name="Pelaez A.I."/>
            <person name="Sanchez J."/>
            <person name="Ferrer M."/>
        </authorList>
    </citation>
    <scope>NUCLEOTIDE SEQUENCE</scope>
</reference>
<evidence type="ECO:0000313" key="1">
    <source>
        <dbReference type="EMBL" id="EQD51249.1"/>
    </source>
</evidence>
<sequence>TVQYEILQDLASGMALKEIHSRRHISYIRLLKEISISSSILGVDIAKIELRKKMNTRGALLIATALALLSPPGLSRATNLGVQGMTWPIIEIDMRKFLAEQAAHVNWSHVENRLTHSAHHYLETLPRRDIPTINSTTTRWIDPSIILSRNILVPKKSAKGQWHWVVLYRKGTRFNPLSVERPIQAMLFFDSASRVQRTFVRAALRKYPDRIMPVDIDGNDPQPLSKSWGQPVFEATNAMLARFPVFAIPALLYPGSGAEHLRLGMTAFGPPYSTSQLAVAWPQLAPRTVPSSQETDHVRAP</sequence>
<proteinExistence type="predicted"/>
<protein>
    <submittedName>
        <fullName evidence="1">Conjugal transfer pilus assembly protein TraW</fullName>
    </submittedName>
</protein>
<reference evidence="1" key="1">
    <citation type="submission" date="2013-08" db="EMBL/GenBank/DDBJ databases">
        <authorList>
            <person name="Mendez C."/>
            <person name="Richter M."/>
            <person name="Ferrer M."/>
            <person name="Sanchez J."/>
        </authorList>
    </citation>
    <scope>NUCLEOTIDE SEQUENCE</scope>
</reference>
<accession>T1BDU7</accession>
<gene>
    <name evidence="1" type="ORF">B2A_06962</name>
</gene>
<dbReference type="AlphaFoldDB" id="T1BDU7"/>
<dbReference type="EMBL" id="AUZZ01004974">
    <property type="protein sequence ID" value="EQD51249.1"/>
    <property type="molecule type" value="Genomic_DNA"/>
</dbReference>
<organism evidence="1">
    <name type="scientific">mine drainage metagenome</name>
    <dbReference type="NCBI Taxonomy" id="410659"/>
    <lineage>
        <taxon>unclassified sequences</taxon>
        <taxon>metagenomes</taxon>
        <taxon>ecological metagenomes</taxon>
    </lineage>
</organism>
<feature type="non-terminal residue" evidence="1">
    <location>
        <position position="1"/>
    </location>
</feature>